<reference evidence="3 4" key="1">
    <citation type="journal article" date="2020" name="BMC Genomics">
        <title>Intraspecific diversification of the crop wild relative Brassica cretica Lam. using demographic model selection.</title>
        <authorList>
            <person name="Kioukis A."/>
            <person name="Michalopoulou V.A."/>
            <person name="Briers L."/>
            <person name="Pirintsos S."/>
            <person name="Studholme D.J."/>
            <person name="Pavlidis P."/>
            <person name="Sarris P.F."/>
        </authorList>
    </citation>
    <scope>NUCLEOTIDE SEQUENCE [LARGE SCALE GENOMIC DNA]</scope>
    <source>
        <strain evidence="4">cv. PFS-1207/04</strain>
    </source>
</reference>
<dbReference type="SMART" id="SM00256">
    <property type="entry name" value="FBOX"/>
    <property type="match status" value="1"/>
</dbReference>
<dbReference type="InterPro" id="IPR036047">
    <property type="entry name" value="F-box-like_dom_sf"/>
</dbReference>
<dbReference type="InterPro" id="IPR044497">
    <property type="entry name" value="AKR4A/B"/>
</dbReference>
<name>A0ABQ7CPC0_BRACR</name>
<dbReference type="PROSITE" id="PS00062">
    <property type="entry name" value="ALDOKETO_REDUCTASE_2"/>
    <property type="match status" value="1"/>
</dbReference>
<feature type="domain" description="F-box" evidence="2">
    <location>
        <begin position="25"/>
        <end position="71"/>
    </location>
</feature>
<gene>
    <name evidence="3" type="ORF">DY000_02012913</name>
</gene>
<protein>
    <recommendedName>
        <fullName evidence="2">F-box domain-containing protein</fullName>
    </recommendedName>
</protein>
<evidence type="ECO:0000313" key="3">
    <source>
        <dbReference type="EMBL" id="KAF3561711.1"/>
    </source>
</evidence>
<dbReference type="InterPro" id="IPR018170">
    <property type="entry name" value="Aldo/ket_reductase_CS"/>
</dbReference>
<feature type="region of interest" description="Disordered" evidence="1">
    <location>
        <begin position="1"/>
        <end position="25"/>
    </location>
</feature>
<dbReference type="InterPro" id="IPR036812">
    <property type="entry name" value="NAD(P)_OxRdtase_dom_sf"/>
</dbReference>
<evidence type="ECO:0000313" key="4">
    <source>
        <dbReference type="Proteomes" id="UP000266723"/>
    </source>
</evidence>
<organism evidence="3 4">
    <name type="scientific">Brassica cretica</name>
    <name type="common">Mustard</name>
    <dbReference type="NCBI Taxonomy" id="69181"/>
    <lineage>
        <taxon>Eukaryota</taxon>
        <taxon>Viridiplantae</taxon>
        <taxon>Streptophyta</taxon>
        <taxon>Embryophyta</taxon>
        <taxon>Tracheophyta</taxon>
        <taxon>Spermatophyta</taxon>
        <taxon>Magnoliopsida</taxon>
        <taxon>eudicotyledons</taxon>
        <taxon>Gunneridae</taxon>
        <taxon>Pentapetalae</taxon>
        <taxon>rosids</taxon>
        <taxon>malvids</taxon>
        <taxon>Brassicales</taxon>
        <taxon>Brassicaceae</taxon>
        <taxon>Brassiceae</taxon>
        <taxon>Brassica</taxon>
    </lineage>
</organism>
<dbReference type="InterPro" id="IPR056592">
    <property type="entry name" value="Beta-prop_At3g26010-like"/>
</dbReference>
<dbReference type="CDD" id="cd22157">
    <property type="entry name" value="F-box_AtFBW1-like"/>
    <property type="match status" value="1"/>
</dbReference>
<accession>A0ABQ7CPC0</accession>
<dbReference type="Pfam" id="PF00646">
    <property type="entry name" value="F-box"/>
    <property type="match status" value="1"/>
</dbReference>
<keyword evidence="4" id="KW-1185">Reference proteome</keyword>
<dbReference type="Gene3D" id="1.20.1280.50">
    <property type="match status" value="1"/>
</dbReference>
<sequence length="727" mass="83154">MKRRLTESEEDNPNPSKKLSKISMEKGRKRIPAEILMEILARLPMKAIARFKSVSKKWNSETESPYFIRRYFSLHPNSSTWSLMFLTKLYHPITEAIGFHGRDTWDLPKSLASYVLPFQPYPNLPTVNNYYYVASSNGLIWIEVYLTHHNRRSFVGNPVSKQWVEIPQPPNKCAATGLVTRVENGLVTSFKVVRTCSNQTRNVWRVYVYSSETGLWSFKRLLSFCPVDGANPPVNIDGKLYLWEKDSREEDLMENFIPKEFGFLVGYDFYGDDNQCQVVPLPIPDNKYVRRCLTTSRGDVMYVEILYRRLKVWRLSSNNPEGSELLWELSREEINLASIGFDVFCFPLAMNPFDDDIIYLWSREHDCVVTGNLQTLEFVLHQESENWSSASNGGCCRFNKLDSKRVPVPVPHLAIGLDHHLMPVLGFGTAASPPPEPRLLKQMVLDAIRLGYRHFDTSPRYLTEESLGEALAEAVSLGLVGSRSELFVTSKLWCADAHGGLVVPAIQRSLKNLKLDYLDLYLIHWPVSSKPGKYKFPIEEDDFLPMDYTEVWSEMEECKTLGLAKCIGVSNFSCKKLQHILSIATIPPSVNQVEMSPVWQQRKLKDFCKSKGIALTAYSVLGSRVAFWGSHKIIESDVLKEIAEAKSKTVAQVSMRWAYEEGVSMVVKSFTKERLEENLKIFDWSLTEEETHRISTEIPQCRIVGGEVYISEKGPIKSLEEMWDGEI</sequence>
<dbReference type="Pfam" id="PF24750">
    <property type="entry name" value="b-prop_At3g26010-like"/>
    <property type="match status" value="1"/>
</dbReference>
<proteinExistence type="predicted"/>
<evidence type="ECO:0000259" key="2">
    <source>
        <dbReference type="PROSITE" id="PS50181"/>
    </source>
</evidence>
<dbReference type="Proteomes" id="UP000266723">
    <property type="component" value="Unassembled WGS sequence"/>
</dbReference>
<dbReference type="Pfam" id="PF00248">
    <property type="entry name" value="Aldo_ket_red"/>
    <property type="match status" value="1"/>
</dbReference>
<dbReference type="PROSITE" id="PS00063">
    <property type="entry name" value="ALDOKETO_REDUCTASE_3"/>
    <property type="match status" value="1"/>
</dbReference>
<dbReference type="Gene3D" id="3.20.20.100">
    <property type="entry name" value="NADP-dependent oxidoreductase domain"/>
    <property type="match status" value="1"/>
</dbReference>
<dbReference type="SUPFAM" id="SSF81383">
    <property type="entry name" value="F-box domain"/>
    <property type="match status" value="1"/>
</dbReference>
<dbReference type="SUPFAM" id="SSF51430">
    <property type="entry name" value="NAD(P)-linked oxidoreductase"/>
    <property type="match status" value="1"/>
</dbReference>
<dbReference type="PROSITE" id="PS00798">
    <property type="entry name" value="ALDOKETO_REDUCTASE_1"/>
    <property type="match status" value="1"/>
</dbReference>
<dbReference type="PRINTS" id="PR00069">
    <property type="entry name" value="ALDKETRDTASE"/>
</dbReference>
<dbReference type="PANTHER" id="PTHR11732">
    <property type="entry name" value="ALDO/KETO REDUCTASE"/>
    <property type="match status" value="1"/>
</dbReference>
<dbReference type="InterPro" id="IPR020471">
    <property type="entry name" value="AKR"/>
</dbReference>
<dbReference type="InterPro" id="IPR001810">
    <property type="entry name" value="F-box_dom"/>
</dbReference>
<dbReference type="InterPro" id="IPR023210">
    <property type="entry name" value="NADP_OxRdtase_dom"/>
</dbReference>
<dbReference type="CDD" id="cd19124">
    <property type="entry name" value="AKR_AKR4A_4B"/>
    <property type="match status" value="1"/>
</dbReference>
<comment type="caution">
    <text evidence="3">The sequence shown here is derived from an EMBL/GenBank/DDBJ whole genome shotgun (WGS) entry which is preliminary data.</text>
</comment>
<dbReference type="PROSITE" id="PS50181">
    <property type="entry name" value="FBOX"/>
    <property type="match status" value="1"/>
</dbReference>
<evidence type="ECO:0000256" key="1">
    <source>
        <dbReference type="SAM" id="MobiDB-lite"/>
    </source>
</evidence>
<dbReference type="EMBL" id="QGKV02000759">
    <property type="protein sequence ID" value="KAF3561711.1"/>
    <property type="molecule type" value="Genomic_DNA"/>
</dbReference>